<feature type="region of interest" description="Disordered" evidence="1">
    <location>
        <begin position="273"/>
        <end position="292"/>
    </location>
</feature>
<keyword evidence="2" id="KW-0472">Membrane</keyword>
<name>A0ABQ8Q9L4_9AGAR</name>
<feature type="region of interest" description="Disordered" evidence="1">
    <location>
        <begin position="234"/>
        <end position="263"/>
    </location>
</feature>
<evidence type="ECO:0000313" key="4">
    <source>
        <dbReference type="Proteomes" id="UP001163828"/>
    </source>
</evidence>
<feature type="compositionally biased region" description="Polar residues" evidence="1">
    <location>
        <begin position="602"/>
        <end position="640"/>
    </location>
</feature>
<comment type="caution">
    <text evidence="3">The sequence shown here is derived from an EMBL/GenBank/DDBJ whole genome shotgun (WGS) entry which is preliminary data.</text>
</comment>
<sequence length="880" mass="91125">MSICPAQSSCGHRSYLRRRQQREKIAKNVSKPDLALNTRERARPRVHGVEQSEELVTHDDFIDRSSPVKRSEKHGLHAKRSGKQSLHTMRHSSSFIYPSVPSPQTWYPSKRSSPLDLELEILPVISPSVNVDSREVELAVSTASSMSSVAATTTSSTSTSVSASTSGPNSTRTSTSTALTSTSLTSLNPTSISTSASSIPSSTRSTLMSTSTSSSGSSSTILSTTLISSSSRTTSTSLSTTFSSSPTTTLVPTSTSSSTASTDSLSSTLISTSSSASSTSSIPSSTASASSSTFSSLMTTSTSPISTSASSSSISASSTILLSSTSPSSTHTSSSTALTSSLISSSSLTLTLSSSSNAAPSPSTTRSTFTYTPSLQHTSSLVTSSTPVIKPSLTPSLASSTNFSTNTGAIIGATIGGAVALVAAAFAVFLICGRVRRNRSGQIPAGGHGSQGGNRALGPVYTDQMGVVPLGKKVGVLARGFSLGGSSARPLNRTTSTVSSSAWRSPLSDEDGDVDYPGLHVPMSVSPATAAPGFGFGFGEGSSSGHGHDHGSSSGHEHPSASAESSGSTYNASSIQSSRSQGHNMPGFGQAAETMVGIGSAMSPQPLSSHGHSTLLNQERSNSSGTISSTKGKMNDNRVTNSAGEGSGSSNSHSNATKFGDQTAQAPMMTVSIPKLKFNDRSAPPSRSTTPKSFRKGFIERLRGGHSSTQGSIQGSPSTAAPTTPASSSYYPTYFTFPARSSLLNPPLPLPDAPLEPPVLPFLQPPLPLPSPALTDDSRIAYTDGLLNPAHSTYAGEASANPVLHAGNDSSLSLGDHVDYSRPFGGCSCVVSSYSTEWTVRRRLPVPIPERRILLLRHRFISHNLPIILHVMNRSIHPLW</sequence>
<feature type="compositionally biased region" description="Polar residues" evidence="1">
    <location>
        <begin position="569"/>
        <end position="583"/>
    </location>
</feature>
<evidence type="ECO:0000256" key="2">
    <source>
        <dbReference type="SAM" id="Phobius"/>
    </source>
</evidence>
<feature type="compositionally biased region" description="Polar residues" evidence="1">
    <location>
        <begin position="492"/>
        <end position="503"/>
    </location>
</feature>
<accession>A0ABQ8Q9L4</accession>
<dbReference type="EMBL" id="MU790664">
    <property type="protein sequence ID" value="KAJ3995206.1"/>
    <property type="molecule type" value="Genomic_DNA"/>
</dbReference>
<organism evidence="3 4">
    <name type="scientific">Lentinula boryana</name>
    <dbReference type="NCBI Taxonomy" id="40481"/>
    <lineage>
        <taxon>Eukaryota</taxon>
        <taxon>Fungi</taxon>
        <taxon>Dikarya</taxon>
        <taxon>Basidiomycota</taxon>
        <taxon>Agaricomycotina</taxon>
        <taxon>Agaricomycetes</taxon>
        <taxon>Agaricomycetidae</taxon>
        <taxon>Agaricales</taxon>
        <taxon>Marasmiineae</taxon>
        <taxon>Omphalotaceae</taxon>
        <taxon>Lentinula</taxon>
    </lineage>
</organism>
<protein>
    <submittedName>
        <fullName evidence="3">Uncharacterized protein</fullName>
    </submittedName>
</protein>
<feature type="region of interest" description="Disordered" evidence="1">
    <location>
        <begin position="66"/>
        <end position="103"/>
    </location>
</feature>
<keyword evidence="2" id="KW-0812">Transmembrane</keyword>
<feature type="compositionally biased region" description="Low complexity" evidence="1">
    <location>
        <begin position="641"/>
        <end position="655"/>
    </location>
</feature>
<feature type="region of interest" description="Disordered" evidence="1">
    <location>
        <begin position="488"/>
        <end position="509"/>
    </location>
</feature>
<feature type="compositionally biased region" description="Polar residues" evidence="1">
    <location>
        <begin position="706"/>
        <end position="715"/>
    </location>
</feature>
<keyword evidence="4" id="KW-1185">Reference proteome</keyword>
<proteinExistence type="predicted"/>
<feature type="compositionally biased region" description="Low complexity" evidence="1">
    <location>
        <begin position="716"/>
        <end position="725"/>
    </location>
</feature>
<dbReference type="Proteomes" id="UP001163828">
    <property type="component" value="Unassembled WGS sequence"/>
</dbReference>
<keyword evidence="2" id="KW-1133">Transmembrane helix</keyword>
<feature type="compositionally biased region" description="Polar residues" evidence="1">
    <location>
        <begin position="83"/>
        <end position="103"/>
    </location>
</feature>
<reference evidence="3" key="1">
    <citation type="submission" date="2022-08" db="EMBL/GenBank/DDBJ databases">
        <authorList>
            <consortium name="DOE Joint Genome Institute"/>
            <person name="Min B."/>
            <person name="Riley R."/>
            <person name="Sierra-Patev S."/>
            <person name="Naranjo-Ortiz M."/>
            <person name="Looney B."/>
            <person name="Konkel Z."/>
            <person name="Slot J.C."/>
            <person name="Sakamoto Y."/>
            <person name="Steenwyk J.L."/>
            <person name="Rokas A."/>
            <person name="Carro J."/>
            <person name="Camarero S."/>
            <person name="Ferreira P."/>
            <person name="Molpeceres G."/>
            <person name="Ruiz-Duenas F.J."/>
            <person name="Serrano A."/>
            <person name="Henrissat B."/>
            <person name="Drula E."/>
            <person name="Hughes K.W."/>
            <person name="Mata J.L."/>
            <person name="Ishikawa N.K."/>
            <person name="Vargas-Isla R."/>
            <person name="Ushijima S."/>
            <person name="Smith C.A."/>
            <person name="Ahrendt S."/>
            <person name="Andreopoulos W."/>
            <person name="He G."/>
            <person name="Labutti K."/>
            <person name="Lipzen A."/>
            <person name="Ng V."/>
            <person name="Sandor L."/>
            <person name="Barry K."/>
            <person name="Martinez A.T."/>
            <person name="Xiao Y."/>
            <person name="Gibbons J.G."/>
            <person name="Terashima K."/>
            <person name="Hibbett D.S."/>
            <person name="Grigoriev I.V."/>
        </authorList>
    </citation>
    <scope>NUCLEOTIDE SEQUENCE</scope>
    <source>
        <strain evidence="3">TFB10827</strain>
    </source>
</reference>
<feature type="region of interest" description="Disordered" evidence="1">
    <location>
        <begin position="536"/>
        <end position="659"/>
    </location>
</feature>
<feature type="transmembrane region" description="Helical" evidence="2">
    <location>
        <begin position="409"/>
        <end position="432"/>
    </location>
</feature>
<evidence type="ECO:0000313" key="3">
    <source>
        <dbReference type="EMBL" id="KAJ3995206.1"/>
    </source>
</evidence>
<feature type="region of interest" description="Disordered" evidence="1">
    <location>
        <begin position="142"/>
        <end position="220"/>
    </location>
</feature>
<feature type="region of interest" description="Disordered" evidence="1">
    <location>
        <begin position="704"/>
        <end position="725"/>
    </location>
</feature>
<feature type="compositionally biased region" description="Basic and acidic residues" evidence="1">
    <location>
        <begin position="546"/>
        <end position="559"/>
    </location>
</feature>
<evidence type="ECO:0000256" key="1">
    <source>
        <dbReference type="SAM" id="MobiDB-lite"/>
    </source>
</evidence>
<gene>
    <name evidence="3" type="ORF">F5050DRAFT_343055</name>
</gene>